<dbReference type="CDD" id="cd00377">
    <property type="entry name" value="ICL_PEPM"/>
    <property type="match status" value="1"/>
</dbReference>
<dbReference type="PANTHER" id="PTHR42905:SF5">
    <property type="entry name" value="CARBOXYVINYL-CARBOXYPHOSPHONATE PHOSPHORYLMUTASE, CHLOROPLASTIC"/>
    <property type="match status" value="1"/>
</dbReference>
<dbReference type="Gene3D" id="3.20.20.60">
    <property type="entry name" value="Phosphoenolpyruvate-binding domains"/>
    <property type="match status" value="1"/>
</dbReference>
<keyword evidence="1" id="KW-0456">Lyase</keyword>
<dbReference type="KEGG" id="cyn:Cyan7425_0864"/>
<sequence length="289" mass="31058">MSAAQQLRQLLSQDESLVLPGVYDALGAKLAAEAGFEAVFTSGFGLAAATLGYPDYGLMTATEVLESVAHIAQSIDLPVIADLDTGYGNPLNVIRTVQEAVRSGVGGIILEDQEWPKKCGHFSGKRVIPAADQVEKLKAAIYARGAYPLLIIARTDARAPLGLAAALERGRAYVQAGADVVFVEAPQSVDELRAIATAFPDVPLLANMIEGGRTPLCSPKDLAQLGFKLVVFPLSGLFAATQAIRECFQQLRREGTTVGLANSIDFNEFEQIIDLPRYRQWERQFTPPA</sequence>
<reference evidence="1" key="1">
    <citation type="submission" date="2009-01" db="EMBL/GenBank/DDBJ databases">
        <title>Complete sequence of chromosome Cyanothece sp. PCC 7425.</title>
        <authorList>
            <consortium name="US DOE Joint Genome Institute"/>
            <person name="Lucas S."/>
            <person name="Copeland A."/>
            <person name="Lapidus A."/>
            <person name="Glavina del Rio T."/>
            <person name="Dalin E."/>
            <person name="Tice H."/>
            <person name="Bruce D."/>
            <person name="Goodwin L."/>
            <person name="Pitluck S."/>
            <person name="Sims D."/>
            <person name="Meineke L."/>
            <person name="Brettin T."/>
            <person name="Detter J.C."/>
            <person name="Han C."/>
            <person name="Larimer F."/>
            <person name="Land M."/>
            <person name="Hauser L."/>
            <person name="Kyrpides N."/>
            <person name="Ovchinnikova G."/>
            <person name="Liberton M."/>
            <person name="Stoeckel J."/>
            <person name="Banerjee A."/>
            <person name="Singh A."/>
            <person name="Page L."/>
            <person name="Sato H."/>
            <person name="Zhao L."/>
            <person name="Sherman L."/>
            <person name="Pakrasi H."/>
            <person name="Richardson P."/>
        </authorList>
    </citation>
    <scope>NUCLEOTIDE SEQUENCE</scope>
    <source>
        <strain evidence="1">PCC 7425</strain>
    </source>
</reference>
<dbReference type="InterPro" id="IPR039556">
    <property type="entry name" value="ICL/PEPM"/>
</dbReference>
<dbReference type="Pfam" id="PF13714">
    <property type="entry name" value="PEP_mutase"/>
    <property type="match status" value="1"/>
</dbReference>
<dbReference type="eggNOG" id="COG2513">
    <property type="taxonomic scope" value="Bacteria"/>
</dbReference>
<dbReference type="InterPro" id="IPR040442">
    <property type="entry name" value="Pyrv_kinase-like_dom_sf"/>
</dbReference>
<dbReference type="AlphaFoldDB" id="B8HWU7"/>
<name>B8HWU7_CYAP4</name>
<dbReference type="InterPro" id="IPR015813">
    <property type="entry name" value="Pyrv/PenolPyrv_kinase-like_dom"/>
</dbReference>
<dbReference type="SUPFAM" id="SSF51621">
    <property type="entry name" value="Phosphoenolpyruvate/pyruvate domain"/>
    <property type="match status" value="1"/>
</dbReference>
<dbReference type="PANTHER" id="PTHR42905">
    <property type="entry name" value="PHOSPHOENOLPYRUVATE CARBOXYLASE"/>
    <property type="match status" value="1"/>
</dbReference>
<dbReference type="HOGENOM" id="CLU_027389_3_2_3"/>
<dbReference type="EMBL" id="CP001344">
    <property type="protein sequence ID" value="ACL43250.1"/>
    <property type="molecule type" value="Genomic_DNA"/>
</dbReference>
<proteinExistence type="predicted"/>
<dbReference type="GO" id="GO:0016833">
    <property type="term" value="F:oxo-acid-lyase activity"/>
    <property type="evidence" value="ECO:0007669"/>
    <property type="project" value="UniProtKB-ARBA"/>
</dbReference>
<gene>
    <name evidence="1" type="ordered locus">Cyan7425_0864</name>
</gene>
<dbReference type="STRING" id="395961.Cyan7425_0864"/>
<protein>
    <submittedName>
        <fullName evidence="1">2,3-dimethylmalate lyase</fullName>
    </submittedName>
</protein>
<dbReference type="OrthoDB" id="8629576at2"/>
<organism evidence="1">
    <name type="scientific">Cyanothece sp. (strain PCC 7425 / ATCC 29141)</name>
    <dbReference type="NCBI Taxonomy" id="395961"/>
    <lineage>
        <taxon>Bacteria</taxon>
        <taxon>Bacillati</taxon>
        <taxon>Cyanobacteriota</taxon>
        <taxon>Cyanophyceae</taxon>
        <taxon>Gomontiellales</taxon>
        <taxon>Cyanothecaceae</taxon>
        <taxon>Cyanothece</taxon>
    </lineage>
</organism>
<accession>B8HWU7</accession>
<evidence type="ECO:0000313" key="1">
    <source>
        <dbReference type="EMBL" id="ACL43250.1"/>
    </source>
</evidence>